<proteinExistence type="predicted"/>
<accession>A0A446BS09</accession>
<reference evidence="1 2" key="1">
    <citation type="submission" date="2018-04" db="EMBL/GenBank/DDBJ databases">
        <authorList>
            <person name="Huttner S."/>
            <person name="Dainat J."/>
        </authorList>
    </citation>
    <scope>NUCLEOTIDE SEQUENCE [LARGE SCALE GENOMIC DNA]</scope>
</reference>
<gene>
    <name evidence="1" type="ORF">TT172_LOCUS7735</name>
</gene>
<dbReference type="Proteomes" id="UP000289323">
    <property type="component" value="Unassembled WGS sequence"/>
</dbReference>
<dbReference type="EMBL" id="OUUZ01000015">
    <property type="protein sequence ID" value="SPQ25316.1"/>
    <property type="molecule type" value="Genomic_DNA"/>
</dbReference>
<protein>
    <submittedName>
        <fullName evidence="1">C841a824-d4ab-45cb-92a0-5bdc97c9833a</fullName>
    </submittedName>
</protein>
<name>A0A446BS09_9PEZI</name>
<organism evidence="1 2">
    <name type="scientific">Thermothielavioides terrestris</name>
    <dbReference type="NCBI Taxonomy" id="2587410"/>
    <lineage>
        <taxon>Eukaryota</taxon>
        <taxon>Fungi</taxon>
        <taxon>Dikarya</taxon>
        <taxon>Ascomycota</taxon>
        <taxon>Pezizomycotina</taxon>
        <taxon>Sordariomycetes</taxon>
        <taxon>Sordariomycetidae</taxon>
        <taxon>Sordariales</taxon>
        <taxon>Chaetomiaceae</taxon>
        <taxon>Thermothielavioides</taxon>
    </lineage>
</organism>
<evidence type="ECO:0000313" key="2">
    <source>
        <dbReference type="Proteomes" id="UP000289323"/>
    </source>
</evidence>
<dbReference type="AlphaFoldDB" id="A0A446BS09"/>
<evidence type="ECO:0000313" key="1">
    <source>
        <dbReference type="EMBL" id="SPQ25316.1"/>
    </source>
</evidence>
<sequence length="95" mass="10383">MSGTNMHPENERTMTALKHGDVTACQDVIPTYEPAGLPLEIRLRTKAKLAEPGPYELAVNLVNTPNSDPGQRNNRMLKYGLFNAASRAQSCQLAS</sequence>